<evidence type="ECO:0000256" key="9">
    <source>
        <dbReference type="SAM" id="Phobius"/>
    </source>
</evidence>
<comment type="subcellular location">
    <subcellularLocation>
        <location evidence="1">Secreted</location>
    </subcellularLocation>
</comment>
<reference evidence="11" key="3">
    <citation type="submission" date="2025-08" db="UniProtKB">
        <authorList>
            <consortium name="Ensembl"/>
        </authorList>
    </citation>
    <scope>IDENTIFICATION</scope>
    <source>
        <strain evidence="11">JP 163 A</strain>
    </source>
</reference>
<dbReference type="GO" id="GO:0016020">
    <property type="term" value="C:membrane"/>
    <property type="evidence" value="ECO:0007669"/>
    <property type="project" value="TreeGrafter"/>
</dbReference>
<proteinExistence type="inferred from homology"/>
<keyword evidence="5" id="KW-0399">Innate immunity</keyword>
<keyword evidence="7" id="KW-0391">Immunity</keyword>
<feature type="transmembrane region" description="Helical" evidence="9">
    <location>
        <begin position="466"/>
        <end position="487"/>
    </location>
</feature>
<dbReference type="InterPro" id="IPR051237">
    <property type="entry name" value="Ferric-chelate_Red/DefProt"/>
</dbReference>
<feature type="domain" description="Reelin" evidence="10">
    <location>
        <begin position="71"/>
        <end position="243"/>
    </location>
</feature>
<keyword evidence="6" id="KW-0732">Signal</keyword>
<evidence type="ECO:0000256" key="2">
    <source>
        <dbReference type="ARBA" id="ARBA00008501"/>
    </source>
</evidence>
<keyword evidence="9" id="KW-0812">Transmembrane</keyword>
<dbReference type="STRING" id="8083.ENSXMAP00000020845"/>
<dbReference type="GeneTree" id="ENSGT00940000157704"/>
<protein>
    <recommendedName>
        <fullName evidence="10">Reelin domain-containing protein</fullName>
    </recommendedName>
</protein>
<evidence type="ECO:0000256" key="8">
    <source>
        <dbReference type="ARBA" id="ARBA00023022"/>
    </source>
</evidence>
<organism evidence="11 12">
    <name type="scientific">Xiphophorus maculatus</name>
    <name type="common">Southern platyfish</name>
    <name type="synonym">Platypoecilus maculatus</name>
    <dbReference type="NCBI Taxonomy" id="8083"/>
    <lineage>
        <taxon>Eukaryota</taxon>
        <taxon>Metazoa</taxon>
        <taxon>Chordata</taxon>
        <taxon>Craniata</taxon>
        <taxon>Vertebrata</taxon>
        <taxon>Euteleostomi</taxon>
        <taxon>Actinopterygii</taxon>
        <taxon>Neopterygii</taxon>
        <taxon>Teleostei</taxon>
        <taxon>Neoteleostei</taxon>
        <taxon>Acanthomorphata</taxon>
        <taxon>Ovalentaria</taxon>
        <taxon>Atherinomorphae</taxon>
        <taxon>Cyprinodontiformes</taxon>
        <taxon>Poeciliidae</taxon>
        <taxon>Poeciliinae</taxon>
        <taxon>Xiphophorus</taxon>
    </lineage>
</organism>
<reference evidence="12" key="2">
    <citation type="journal article" date="2013" name="Nat. Genet.">
        <title>The genome of the platyfish, Xiphophorus maculatus, provides insights into evolutionary adaptation and several complex traits.</title>
        <authorList>
            <person name="Schartl M."/>
            <person name="Walter R.B."/>
            <person name="Shen Y."/>
            <person name="Garcia T."/>
            <person name="Catchen J."/>
            <person name="Amores A."/>
            <person name="Braasch I."/>
            <person name="Chalopin D."/>
            <person name="Volff J.N."/>
            <person name="Lesch K.P."/>
            <person name="Bisazza A."/>
            <person name="Minx P."/>
            <person name="Hillier L."/>
            <person name="Wilson R.K."/>
            <person name="Fuerstenberg S."/>
            <person name="Boore J."/>
            <person name="Searle S."/>
            <person name="Postlethwait J.H."/>
            <person name="Warren W.C."/>
        </authorList>
    </citation>
    <scope>NUCLEOTIDE SEQUENCE [LARGE SCALE GENOMIC DNA]</scope>
    <source>
        <strain evidence="12">JP 163 A</strain>
    </source>
</reference>
<keyword evidence="8" id="KW-0044">Antibiotic</keyword>
<keyword evidence="4" id="KW-0929">Antimicrobial</keyword>
<sequence>MLLILCYCCLGRVQWFVQTSLTSVLLHSTHRAQLTATDEGFFFFFPKTSFKFLQLLLKMMWSWIFIGLTFISKLHGYSEGNFPEVCESMRPHHGRGGAESLPQTSEPPFMVSYQLSSNVGDPITVSLKSKNGFAFKGFMLEARNPSLNGDGPPLGKFIMLDSSQSRLLKCGNSQDSAVSNALNLRKTLVKVNWTADGDEQDIIFRATFSESYSKYWERVNVAVLRPTSTPEPETTIAAITTAPATTTGAATTTEATTAATTTSATATTAAITTAATTTSATTTTAAITTAAATITGAAATTAITTAAATITGAATTAATTTAATTTTQIPTTKDVITTAQSNKIPATHNTKNKTVNILLICMASPLVEMSMQIPTIIMAVHLTTSFCHNLHLTTSFCHDLCKKFRIVGSSLSVLFSLATFILSLIYNSGDIIIGLVSVVLAISSIEWIIAILPLGPSHELNELFDCALWVCFVFHQVFINVFLYVSINILFEERGETTRVFWLLIVHTALTIVWNIVLCTKKRTLLQKKRVSVIDKAKYNQHHKGKKEHLSPKGVVVVLCSVTMVVLSTALPVLIFVDYF</sequence>
<dbReference type="PANTHER" id="PTHR45828:SF9">
    <property type="entry name" value="CELL WALL INTEGRITY AND STRESS RESPONSE COMPONENT 4-LIKE-RELATED"/>
    <property type="match status" value="1"/>
</dbReference>
<keyword evidence="3" id="KW-0964">Secreted</keyword>
<evidence type="ECO:0000256" key="4">
    <source>
        <dbReference type="ARBA" id="ARBA00022529"/>
    </source>
</evidence>
<keyword evidence="9" id="KW-0472">Membrane</keyword>
<keyword evidence="9" id="KW-1133">Transmembrane helix</keyword>
<dbReference type="Gene3D" id="2.60.40.4060">
    <property type="entry name" value="Reeler domain"/>
    <property type="match status" value="1"/>
</dbReference>
<dbReference type="Pfam" id="PF02014">
    <property type="entry name" value="Reeler"/>
    <property type="match status" value="1"/>
</dbReference>
<evidence type="ECO:0000256" key="6">
    <source>
        <dbReference type="ARBA" id="ARBA00022729"/>
    </source>
</evidence>
<reference evidence="11" key="4">
    <citation type="submission" date="2025-09" db="UniProtKB">
        <authorList>
            <consortium name="Ensembl"/>
        </authorList>
    </citation>
    <scope>IDENTIFICATION</scope>
    <source>
        <strain evidence="11">JP 163 A</strain>
    </source>
</reference>
<dbReference type="InterPro" id="IPR042307">
    <property type="entry name" value="Reeler_sf"/>
</dbReference>
<dbReference type="PROSITE" id="PS51019">
    <property type="entry name" value="REELIN"/>
    <property type="match status" value="1"/>
</dbReference>
<name>A0A3B5PPW0_XIPMA</name>
<feature type="transmembrane region" description="Helical" evidence="9">
    <location>
        <begin position="554"/>
        <end position="577"/>
    </location>
</feature>
<evidence type="ECO:0000259" key="10">
    <source>
        <dbReference type="PROSITE" id="PS51019"/>
    </source>
</evidence>
<dbReference type="GO" id="GO:0042742">
    <property type="term" value="P:defense response to bacterium"/>
    <property type="evidence" value="ECO:0007669"/>
    <property type="project" value="UniProtKB-KW"/>
</dbReference>
<feature type="transmembrane region" description="Helical" evidence="9">
    <location>
        <begin position="406"/>
        <end position="426"/>
    </location>
</feature>
<keyword evidence="12" id="KW-1185">Reference proteome</keyword>
<comment type="similarity">
    <text evidence="2">Belongs to the insect defense protein family.</text>
</comment>
<dbReference type="InterPro" id="IPR002861">
    <property type="entry name" value="Reeler_dom"/>
</dbReference>
<dbReference type="AlphaFoldDB" id="A0A3B5PPW0"/>
<dbReference type="PANTHER" id="PTHR45828">
    <property type="entry name" value="CYTOCHROME B561/FERRIC REDUCTASE TRANSMEMBRANE"/>
    <property type="match status" value="1"/>
</dbReference>
<feature type="transmembrane region" description="Helical" evidence="9">
    <location>
        <begin position="432"/>
        <end position="454"/>
    </location>
</feature>
<dbReference type="Ensembl" id="ENSXMAT00000029804.1">
    <property type="protein sequence ID" value="ENSXMAP00000020845.1"/>
    <property type="gene ID" value="ENSXMAG00000026575.1"/>
</dbReference>
<evidence type="ECO:0000256" key="1">
    <source>
        <dbReference type="ARBA" id="ARBA00004613"/>
    </source>
</evidence>
<reference evidence="12" key="1">
    <citation type="submission" date="2012-01" db="EMBL/GenBank/DDBJ databases">
        <authorList>
            <person name="Walter R."/>
            <person name="Schartl M."/>
            <person name="Warren W."/>
        </authorList>
    </citation>
    <scope>NUCLEOTIDE SEQUENCE [LARGE SCALE GENOMIC DNA]</scope>
    <source>
        <strain evidence="12">JP 163 A</strain>
    </source>
</reference>
<evidence type="ECO:0000256" key="3">
    <source>
        <dbReference type="ARBA" id="ARBA00022525"/>
    </source>
</evidence>
<dbReference type="GO" id="GO:0045087">
    <property type="term" value="P:innate immune response"/>
    <property type="evidence" value="ECO:0007669"/>
    <property type="project" value="UniProtKB-KW"/>
</dbReference>
<evidence type="ECO:0000313" key="12">
    <source>
        <dbReference type="Proteomes" id="UP000002852"/>
    </source>
</evidence>
<accession>A0A3B5PPW0</accession>
<dbReference type="Proteomes" id="UP000002852">
    <property type="component" value="Unassembled WGS sequence"/>
</dbReference>
<evidence type="ECO:0000256" key="5">
    <source>
        <dbReference type="ARBA" id="ARBA00022588"/>
    </source>
</evidence>
<feature type="transmembrane region" description="Helical" evidence="9">
    <location>
        <begin position="499"/>
        <end position="520"/>
    </location>
</feature>
<evidence type="ECO:0000256" key="7">
    <source>
        <dbReference type="ARBA" id="ARBA00022859"/>
    </source>
</evidence>
<dbReference type="InParanoid" id="A0A3B5PPW0"/>
<dbReference type="CDD" id="cd08544">
    <property type="entry name" value="Reeler"/>
    <property type="match status" value="1"/>
</dbReference>
<dbReference type="GO" id="GO:0005576">
    <property type="term" value="C:extracellular region"/>
    <property type="evidence" value="ECO:0007669"/>
    <property type="project" value="UniProtKB-SubCell"/>
</dbReference>
<evidence type="ECO:0000313" key="11">
    <source>
        <dbReference type="Ensembl" id="ENSXMAP00000020845.1"/>
    </source>
</evidence>